<accession>A0A1Q3G401</accession>
<evidence type="ECO:0000256" key="1">
    <source>
        <dbReference type="SAM" id="MobiDB-lite"/>
    </source>
</evidence>
<proteinExistence type="predicted"/>
<organism evidence="2">
    <name type="scientific">Culex tarsalis</name>
    <name type="common">Encephalitis mosquito</name>
    <dbReference type="NCBI Taxonomy" id="7177"/>
    <lineage>
        <taxon>Eukaryota</taxon>
        <taxon>Metazoa</taxon>
        <taxon>Ecdysozoa</taxon>
        <taxon>Arthropoda</taxon>
        <taxon>Hexapoda</taxon>
        <taxon>Insecta</taxon>
        <taxon>Pterygota</taxon>
        <taxon>Neoptera</taxon>
        <taxon>Endopterygota</taxon>
        <taxon>Diptera</taxon>
        <taxon>Nematocera</taxon>
        <taxon>Culicoidea</taxon>
        <taxon>Culicidae</taxon>
        <taxon>Culicinae</taxon>
        <taxon>Culicini</taxon>
        <taxon>Culex</taxon>
        <taxon>Culex</taxon>
    </lineage>
</organism>
<protein>
    <submittedName>
        <fullName evidence="2">Uncharacterized protein</fullName>
    </submittedName>
</protein>
<feature type="compositionally biased region" description="Low complexity" evidence="1">
    <location>
        <begin position="1"/>
        <end position="14"/>
    </location>
</feature>
<feature type="region of interest" description="Disordered" evidence="1">
    <location>
        <begin position="165"/>
        <end position="192"/>
    </location>
</feature>
<dbReference type="AlphaFoldDB" id="A0A1Q3G401"/>
<feature type="compositionally biased region" description="Low complexity" evidence="1">
    <location>
        <begin position="169"/>
        <end position="192"/>
    </location>
</feature>
<evidence type="ECO:0000313" key="2">
    <source>
        <dbReference type="EMBL" id="JAV34527.1"/>
    </source>
</evidence>
<feature type="region of interest" description="Disordered" evidence="1">
    <location>
        <begin position="64"/>
        <end position="104"/>
    </location>
</feature>
<feature type="compositionally biased region" description="Low complexity" evidence="1">
    <location>
        <begin position="204"/>
        <end position="252"/>
    </location>
</feature>
<feature type="compositionally biased region" description="Low complexity" evidence="1">
    <location>
        <begin position="316"/>
        <end position="325"/>
    </location>
</feature>
<dbReference type="EMBL" id="GFDL01000518">
    <property type="protein sequence ID" value="JAV34527.1"/>
    <property type="molecule type" value="Transcribed_RNA"/>
</dbReference>
<sequence>MAPGSNNHNNNNNNSRQTGAKPKTKSSKKNSVPREVVAPTRRDLQQLNVLVDWATASGAAAAAVNNQQQQQQNLHQQPGPSGVGGGTSHQQNFLLKPRNNRTPGEGTCYEIDNLTLQDNSRYIPAVRPIVRRNLLSESGTGAEAGELHNTAVGVVIPTTPNSALQSFRLNDTSGSGPSSSSGGTSNINNNLLNNSARNVLNPFHQPQQQQQQQQAQQQSSQLRASPLSSRVPDGASQNQLNLNKNSNQQQQQIHHHHKHGAGAVGGAKANNFEDKLNQIQEYIKLTTNLISSVQIDNSTAKNKRNNNNNDNHRNSSRSTTTITTERVPKEEQKPTTVTTS</sequence>
<feature type="compositionally biased region" description="Low complexity" evidence="1">
    <location>
        <begin position="64"/>
        <end position="77"/>
    </location>
</feature>
<reference evidence="2" key="1">
    <citation type="submission" date="2017-01" db="EMBL/GenBank/DDBJ databases">
        <title>A deep insight into the sialotranscriptome of adult male and female Cluex tarsalis mosquitoes.</title>
        <authorList>
            <person name="Ribeiro J.M."/>
            <person name="Moreira F."/>
            <person name="Bernard K.A."/>
            <person name="Calvo E."/>
        </authorList>
    </citation>
    <scope>NUCLEOTIDE SEQUENCE</scope>
    <source>
        <strain evidence="2">Kern County</strain>
        <tissue evidence="2">Salivary glands</tissue>
    </source>
</reference>
<feature type="compositionally biased region" description="Low complexity" evidence="1">
    <location>
        <begin position="297"/>
        <end position="309"/>
    </location>
</feature>
<name>A0A1Q3G401_CULTA</name>
<feature type="region of interest" description="Disordered" evidence="1">
    <location>
        <begin position="1"/>
        <end position="40"/>
    </location>
</feature>
<feature type="region of interest" description="Disordered" evidence="1">
    <location>
        <begin position="204"/>
        <end position="268"/>
    </location>
</feature>
<feature type="region of interest" description="Disordered" evidence="1">
    <location>
        <begin position="297"/>
        <end position="340"/>
    </location>
</feature>